<protein>
    <submittedName>
        <fullName evidence="1">Pimeloyl-ACP methyl ester carboxylesterase</fullName>
    </submittedName>
</protein>
<dbReference type="InterPro" id="IPR029058">
    <property type="entry name" value="AB_hydrolase_fold"/>
</dbReference>
<dbReference type="EMBL" id="JAUSRF010000025">
    <property type="protein sequence ID" value="MDP9840365.1"/>
    <property type="molecule type" value="Genomic_DNA"/>
</dbReference>
<dbReference type="PANTHER" id="PTHR43265:SF1">
    <property type="entry name" value="ESTERASE ESTD"/>
    <property type="match status" value="1"/>
</dbReference>
<keyword evidence="2" id="KW-1185">Reference proteome</keyword>
<proteinExistence type="predicted"/>
<reference evidence="1 2" key="1">
    <citation type="submission" date="2023-07" db="EMBL/GenBank/DDBJ databases">
        <title>Sorghum-associated microbial communities from plants grown in Nebraska, USA.</title>
        <authorList>
            <person name="Schachtman D."/>
        </authorList>
    </citation>
    <scope>NUCLEOTIDE SEQUENCE [LARGE SCALE GENOMIC DNA]</scope>
    <source>
        <strain evidence="1 2">DS1307</strain>
    </source>
</reference>
<dbReference type="RefSeq" id="WP_306839871.1">
    <property type="nucleotide sequence ID" value="NZ_JAUSRF010000025.1"/>
</dbReference>
<dbReference type="SUPFAM" id="SSF53474">
    <property type="entry name" value="alpha/beta-Hydrolases"/>
    <property type="match status" value="2"/>
</dbReference>
<evidence type="ECO:0000313" key="2">
    <source>
        <dbReference type="Proteomes" id="UP001241472"/>
    </source>
</evidence>
<evidence type="ECO:0000313" key="1">
    <source>
        <dbReference type="EMBL" id="MDP9840365.1"/>
    </source>
</evidence>
<comment type="caution">
    <text evidence="1">The sequence shown here is derived from an EMBL/GenBank/DDBJ whole genome shotgun (WGS) entry which is preliminary data.</text>
</comment>
<dbReference type="Proteomes" id="UP001241472">
    <property type="component" value="Unassembled WGS sequence"/>
</dbReference>
<dbReference type="Gene3D" id="3.40.50.1820">
    <property type="entry name" value="alpha/beta hydrolase"/>
    <property type="match status" value="2"/>
</dbReference>
<name>A0ABT9Q1N7_9HYPH</name>
<organism evidence="1 2">
    <name type="scientific">Neorhizobium huautlense</name>
    <dbReference type="NCBI Taxonomy" id="67774"/>
    <lineage>
        <taxon>Bacteria</taxon>
        <taxon>Pseudomonadati</taxon>
        <taxon>Pseudomonadota</taxon>
        <taxon>Alphaproteobacteria</taxon>
        <taxon>Hyphomicrobiales</taxon>
        <taxon>Rhizobiaceae</taxon>
        <taxon>Rhizobium/Agrobacterium group</taxon>
        <taxon>Neorhizobium</taxon>
    </lineage>
</organism>
<accession>A0ABT9Q1N7</accession>
<dbReference type="InterPro" id="IPR053145">
    <property type="entry name" value="AB_hydrolase_Est10"/>
</dbReference>
<sequence>MTLPLVLPRSAAMPLTFAGTVGLYTPPAENASPVDLAVLFASPWGLEEMCTRKFWRVLSEKFADRGIASLRFDYPDTGDALDGACDLQGLSAWTQNLLQAATELRHLSGCSKIIVVSQGLGAVVAAEAAPLLPDTEAIAFLAPVTSGRMHLRELALWSRVVDENLGLSEEQRLKEGVSIASLIMPSAVAQDVRKADLLSLKSVPACHCLVVERPDRPADAAFAAQLKTLGANVTRQNFEGYDRLVSNPLAARAAPSVIENLLDWVVSLPSAQILLSGTPALPVPSAPLVGDVFCETPLRFGQYRRLSGMLCEPQGERQGATVVFVSSAYDRHCGWGRATLYLARELARFGISSLRFDTANAGDSPPRPGEPEQVLYGSGQNLDLQEAINFLQSLDTRPVIAAGRCSGAYLAMQCAEIDSRITGVVAVNIATFRWKTGRSVEEAVNNAGRSLGEYGARALRLETVKRLLRGEIHVVSALSHIGKSLAGRIRNRALGVVRFWLPHGRSVQTLFRHLQAENKPVALLYSENDYGLEEFDYYFGQGGGRLAGFDNVSVTMIPAADHNLTPAYARETYLSAVRHMALQIGQAPQSTADRPDILHNS</sequence>
<dbReference type="PANTHER" id="PTHR43265">
    <property type="entry name" value="ESTERASE ESTD"/>
    <property type="match status" value="1"/>
</dbReference>
<gene>
    <name evidence="1" type="ORF">J2T09_005152</name>
</gene>